<sequence length="100" mass="10531">MTHTLTAVDLDAAAAALRGYGAPDLPHHAIADAVASDPDIAALAREHGWADGEVVDKLWAVVCVNVLGISFTEQVGRYLSRPQELADDVEAAVSARQVAR</sequence>
<dbReference type="EMBL" id="BMNB01000003">
    <property type="protein sequence ID" value="GGM27864.1"/>
    <property type="molecule type" value="Genomic_DNA"/>
</dbReference>
<evidence type="ECO:0000313" key="2">
    <source>
        <dbReference type="Proteomes" id="UP000608890"/>
    </source>
</evidence>
<reference evidence="1" key="1">
    <citation type="journal article" date="2014" name="Int. J. Syst. Evol. Microbiol.">
        <title>Complete genome sequence of Corynebacterium casei LMG S-19264T (=DSM 44701T), isolated from a smear-ripened cheese.</title>
        <authorList>
            <consortium name="US DOE Joint Genome Institute (JGI-PGF)"/>
            <person name="Walter F."/>
            <person name="Albersmeier A."/>
            <person name="Kalinowski J."/>
            <person name="Ruckert C."/>
        </authorList>
    </citation>
    <scope>NUCLEOTIDE SEQUENCE</scope>
    <source>
        <strain evidence="1">CGMCC 4.7312</strain>
    </source>
</reference>
<dbReference type="AlphaFoldDB" id="A0A917TMC6"/>
<protein>
    <submittedName>
        <fullName evidence="1">Uncharacterized protein</fullName>
    </submittedName>
</protein>
<evidence type="ECO:0000313" key="1">
    <source>
        <dbReference type="EMBL" id="GGM27864.1"/>
    </source>
</evidence>
<reference evidence="1" key="2">
    <citation type="submission" date="2020-09" db="EMBL/GenBank/DDBJ databases">
        <authorList>
            <person name="Sun Q."/>
            <person name="Zhou Y."/>
        </authorList>
    </citation>
    <scope>NUCLEOTIDE SEQUENCE</scope>
    <source>
        <strain evidence="1">CGMCC 4.7312</strain>
    </source>
</reference>
<dbReference type="RefSeq" id="WP_189041126.1">
    <property type="nucleotide sequence ID" value="NZ_BMNB01000003.1"/>
</dbReference>
<gene>
    <name evidence="1" type="ORF">GCM10011608_10860</name>
</gene>
<accession>A0A917TMC6</accession>
<comment type="caution">
    <text evidence="1">The sequence shown here is derived from an EMBL/GenBank/DDBJ whole genome shotgun (WGS) entry which is preliminary data.</text>
</comment>
<name>A0A917TMC6_9ACTN</name>
<organism evidence="1 2">
    <name type="scientific">Micromonospora sonchi</name>
    <dbReference type="NCBI Taxonomy" id="1763543"/>
    <lineage>
        <taxon>Bacteria</taxon>
        <taxon>Bacillati</taxon>
        <taxon>Actinomycetota</taxon>
        <taxon>Actinomycetes</taxon>
        <taxon>Micromonosporales</taxon>
        <taxon>Micromonosporaceae</taxon>
        <taxon>Micromonospora</taxon>
    </lineage>
</organism>
<proteinExistence type="predicted"/>
<dbReference type="Proteomes" id="UP000608890">
    <property type="component" value="Unassembled WGS sequence"/>
</dbReference>
<keyword evidence="2" id="KW-1185">Reference proteome</keyword>